<organism evidence="2">
    <name type="scientific">Zea mays</name>
    <name type="common">Maize</name>
    <dbReference type="NCBI Taxonomy" id="4577"/>
    <lineage>
        <taxon>Eukaryota</taxon>
        <taxon>Viridiplantae</taxon>
        <taxon>Streptophyta</taxon>
        <taxon>Embryophyta</taxon>
        <taxon>Tracheophyta</taxon>
        <taxon>Spermatophyta</taxon>
        <taxon>Magnoliopsida</taxon>
        <taxon>Liliopsida</taxon>
        <taxon>Poales</taxon>
        <taxon>Poaceae</taxon>
        <taxon>PACMAD clade</taxon>
        <taxon>Panicoideae</taxon>
        <taxon>Andropogonodae</taxon>
        <taxon>Andropogoneae</taxon>
        <taxon>Tripsacinae</taxon>
        <taxon>Zea</taxon>
    </lineage>
</organism>
<dbReference type="InParanoid" id="A0A1D6JKT3"/>
<dbReference type="IntAct" id="A0A1D6JKT3">
    <property type="interactions" value="3"/>
</dbReference>
<feature type="compositionally biased region" description="Pro residues" evidence="1">
    <location>
        <begin position="180"/>
        <end position="189"/>
    </location>
</feature>
<feature type="compositionally biased region" description="Basic and acidic residues" evidence="1">
    <location>
        <begin position="243"/>
        <end position="253"/>
    </location>
</feature>
<dbReference type="EMBL" id="CM007647">
    <property type="protein sequence ID" value="ONL92781.1"/>
    <property type="molecule type" value="Genomic_DNA"/>
</dbReference>
<dbReference type="EMBL" id="CM007647">
    <property type="protein sequence ID" value="ONL92783.1"/>
    <property type="molecule type" value="Genomic_DNA"/>
</dbReference>
<accession>A0A1D6JKT3</accession>
<name>A0A1D6JKT3_MAIZE</name>
<evidence type="ECO:0000256" key="1">
    <source>
        <dbReference type="SAM" id="MobiDB-lite"/>
    </source>
</evidence>
<gene>
    <name evidence="2" type="ORF">ZEAMMB73_Zm00001d027321</name>
</gene>
<proteinExistence type="predicted"/>
<evidence type="ECO:0000313" key="2">
    <source>
        <dbReference type="EMBL" id="ONL92783.1"/>
    </source>
</evidence>
<dbReference type="AlphaFoldDB" id="A0A1D6JKT3"/>
<feature type="region of interest" description="Disordered" evidence="1">
    <location>
        <begin position="177"/>
        <end position="298"/>
    </location>
</feature>
<sequence>MLGIWPVQYKVPFFFCQLKQNLHTTRVLLERKKGNASTDRVRGGIHKNSIFEQHILVILIDSTSENLNDALIPDDLRRIIGYLLRQAGLPAPVPTSTILRRATTAATAGPVLPRPLLGVERVLLGLAQLNNGLGLPPPLLELGLLRQLLVGPNLLQQLVVLPEPGQALLVVVPVREEGPPPRPLPLAEPPPREDRHVPAPRPPTAAPVGTQSEQPAPARADASAEGPALGGEAQRNAVGDGRGTPHEGHETRRTIYAPSQASLLSPSGRRRPVERPAAGRDPVVGARPGGDEGSPVARDASWFWFWAGEEEEAEKRENSGRQLQPSAC</sequence>
<protein>
    <submittedName>
        <fullName evidence="2">Uncharacterized protein</fullName>
    </submittedName>
</protein>
<reference evidence="2" key="1">
    <citation type="submission" date="2015-12" db="EMBL/GenBank/DDBJ databases">
        <title>Update maize B73 reference genome by single molecule sequencing technologies.</title>
        <authorList>
            <consortium name="Maize Genome Sequencing Project"/>
            <person name="Ware D."/>
        </authorList>
    </citation>
    <scope>NUCLEOTIDE SEQUENCE [LARGE SCALE GENOMIC DNA]</scope>
    <source>
        <tissue evidence="2">Seedling</tissue>
    </source>
</reference>